<reference evidence="3" key="1">
    <citation type="submission" date="2016-02" db="EMBL/GenBank/DDBJ databases">
        <authorList>
            <person name="Teng J.L."/>
            <person name="Yang Y."/>
            <person name="Huang Y."/>
            <person name="Guo F."/>
            <person name="Wei W."/>
            <person name="Chen J.H."/>
            <person name="Wong S.Y."/>
            <person name="Lau S.K."/>
            <person name="Woo P.C."/>
        </authorList>
    </citation>
    <scope>NUCLEOTIDE SEQUENCE</scope>
    <source>
        <strain evidence="3">JCM 15929</strain>
    </source>
</reference>
<evidence type="ECO:0000313" key="3">
    <source>
        <dbReference type="EMBL" id="KXP14032.1"/>
    </source>
</evidence>
<feature type="region of interest" description="Disordered" evidence="1">
    <location>
        <begin position="108"/>
        <end position="128"/>
    </location>
</feature>
<gene>
    <name evidence="3" type="ORF">AXK60_22520</name>
    <name evidence="2" type="ORF">AXK61_18570</name>
</gene>
<dbReference type="EMBL" id="LSRF01000008">
    <property type="protein sequence ID" value="KXP14032.1"/>
    <property type="molecule type" value="Genomic_DNA"/>
</dbReference>
<sequence>MYEMNLKMNPSEANKAAAADLAGPAVKRLFDAMGAAAAPLYALTQSETPPTPQQLVEAIASLRGAADAIRKLEYAVLGVAVLGGAAVTTTARKVGVRPTTLSENLAPTRAVGRGRPMSQLPDGTWVNA</sequence>
<dbReference type="Proteomes" id="UP000070258">
    <property type="component" value="Unassembled WGS sequence"/>
</dbReference>
<name>A0A138AUC6_9ACTN</name>
<comment type="caution">
    <text evidence="3">The sequence shown here is derived from an EMBL/GenBank/DDBJ whole genome shotgun (WGS) entry which is preliminary data.</text>
</comment>
<dbReference type="Proteomes" id="UP000070409">
    <property type="component" value="Unassembled WGS sequence"/>
</dbReference>
<dbReference type="STRING" id="239498.AXK60_22520"/>
<reference evidence="4" key="2">
    <citation type="submission" date="2016-02" db="EMBL/GenBank/DDBJ databases">
        <authorList>
            <person name="Wen L."/>
            <person name="He K."/>
            <person name="Yang H."/>
        </authorList>
    </citation>
    <scope>NUCLEOTIDE SEQUENCE [LARGE SCALE GENOMIC DNA]</scope>
    <source>
        <strain evidence="4">JCM 15929</strain>
    </source>
</reference>
<organism evidence="3 4">
    <name type="scientific">Tsukamurella pseudospumae</name>
    <dbReference type="NCBI Taxonomy" id="239498"/>
    <lineage>
        <taxon>Bacteria</taxon>
        <taxon>Bacillati</taxon>
        <taxon>Actinomycetota</taxon>
        <taxon>Actinomycetes</taxon>
        <taxon>Mycobacteriales</taxon>
        <taxon>Tsukamurellaceae</taxon>
        <taxon>Tsukamurella</taxon>
    </lineage>
</organism>
<dbReference type="RefSeq" id="WP_068570309.1">
    <property type="nucleotide sequence ID" value="NZ_LSRE01000011.1"/>
</dbReference>
<evidence type="ECO:0000313" key="5">
    <source>
        <dbReference type="Proteomes" id="UP000070409"/>
    </source>
</evidence>
<protein>
    <submittedName>
        <fullName evidence="3">Uncharacterized protein</fullName>
    </submittedName>
</protein>
<evidence type="ECO:0000313" key="4">
    <source>
        <dbReference type="Proteomes" id="UP000070258"/>
    </source>
</evidence>
<reference evidence="2 5" key="3">
    <citation type="submission" date="2016-02" db="EMBL/GenBank/DDBJ databases">
        <authorList>
            <person name="Teng J.L."/>
            <person name="Tang Y."/>
            <person name="Huang Y."/>
            <person name="Guo F."/>
            <person name="Wei W."/>
            <person name="Chen J.H."/>
            <person name="Wong S.Y."/>
            <person name="Lau S.K."/>
            <person name="Woo P.C."/>
        </authorList>
    </citation>
    <scope>NUCLEOTIDE SEQUENCE [LARGE SCALE GENOMIC DNA]</scope>
    <source>
        <strain evidence="2 5">JCM 13375</strain>
    </source>
</reference>
<proteinExistence type="predicted"/>
<accession>A0A138AUC6</accession>
<keyword evidence="5" id="KW-1185">Reference proteome</keyword>
<dbReference type="OrthoDB" id="9986712at2"/>
<evidence type="ECO:0000256" key="1">
    <source>
        <dbReference type="SAM" id="MobiDB-lite"/>
    </source>
</evidence>
<dbReference type="AlphaFoldDB" id="A0A138AUC6"/>
<evidence type="ECO:0000313" key="2">
    <source>
        <dbReference type="EMBL" id="KXO98948.1"/>
    </source>
</evidence>
<dbReference type="EMBL" id="LSRE01000011">
    <property type="protein sequence ID" value="KXO98948.1"/>
    <property type="molecule type" value="Genomic_DNA"/>
</dbReference>